<keyword evidence="4" id="KW-1185">Reference proteome</keyword>
<dbReference type="EMBL" id="JAVUPU010000006">
    <property type="protein sequence ID" value="MDT9599798.1"/>
    <property type="molecule type" value="Genomic_DNA"/>
</dbReference>
<keyword evidence="2" id="KW-0732">Signal</keyword>
<dbReference type="Gene3D" id="1.25.40.10">
    <property type="entry name" value="Tetratricopeptide repeat domain"/>
    <property type="match status" value="1"/>
</dbReference>
<evidence type="ECO:0000256" key="1">
    <source>
        <dbReference type="SAM" id="MobiDB-lite"/>
    </source>
</evidence>
<dbReference type="SUPFAM" id="SSF48452">
    <property type="entry name" value="TPR-like"/>
    <property type="match status" value="1"/>
</dbReference>
<evidence type="ECO:0000313" key="4">
    <source>
        <dbReference type="Proteomes" id="UP001259572"/>
    </source>
</evidence>
<dbReference type="InterPro" id="IPR011990">
    <property type="entry name" value="TPR-like_helical_dom_sf"/>
</dbReference>
<sequence>MIRIALLLLFALVPGVAHAEWREASTRHFLVYSEGSEAKLREVATKLEKYDFILRWGSKVNRPASAIKLKIYLVPTPQDVQAALGGGRNMGVLGFYDPSMRGPYFVGLERDPNDIDGMGAQQVLFHEYTHHFMFQYFPAAYPSWYSEGFAEFYGTTRILDNDAIELGHAALARYYSLTSKQWLPLEKMLAAKNYEDVKRDLHLLYAQGWLLVHYLANTPARAGQLDKYLALINAGQSFEAATDAAFGKDAKELDSELRAYARKRAINATRTQFKPIDIGPLAVRTLSPAEDALIKKDIELSRGILVREAAEFAEDVRKIAGRYPQDPYALRILTEAERAAGNTNEAMAALDRWLALQPRDPKALTHRAQMQVEALASARSTDEQAWNAARQQIVDAIKLAPDDPFPLIAYYDSFRAQNLLPPAGAQNGLYHAFELMPQVPQLRQKLASDFEQRNMIKDAIDIIKPAAYALHSDDDKSESEKRKEAELKAKNRVAGEPVDAEEPWQMLDRLEKKLESAPAATAAQ</sequence>
<evidence type="ECO:0000256" key="2">
    <source>
        <dbReference type="SAM" id="SignalP"/>
    </source>
</evidence>
<accession>A0ABU3Q8R1</accession>
<evidence type="ECO:0008006" key="5">
    <source>
        <dbReference type="Google" id="ProtNLM"/>
    </source>
</evidence>
<protein>
    <recommendedName>
        <fullName evidence="5">DUF1570 domain-containing protein</fullName>
    </recommendedName>
</protein>
<feature type="chain" id="PRO_5047533835" description="DUF1570 domain-containing protein" evidence="2">
    <location>
        <begin position="20"/>
        <end position="524"/>
    </location>
</feature>
<proteinExistence type="predicted"/>
<gene>
    <name evidence="3" type="ORF">RQX22_12625</name>
</gene>
<dbReference type="Proteomes" id="UP001259572">
    <property type="component" value="Unassembled WGS sequence"/>
</dbReference>
<reference evidence="3 4" key="1">
    <citation type="submission" date="2023-05" db="EMBL/GenBank/DDBJ databases">
        <authorList>
            <person name="Guo Y."/>
        </authorList>
    </citation>
    <scope>NUCLEOTIDE SEQUENCE [LARGE SCALE GENOMIC DNA]</scope>
    <source>
        <strain evidence="3 4">GR2756</strain>
    </source>
</reference>
<evidence type="ECO:0000313" key="3">
    <source>
        <dbReference type="EMBL" id="MDT9599798.1"/>
    </source>
</evidence>
<feature type="compositionally biased region" description="Basic and acidic residues" evidence="1">
    <location>
        <begin position="471"/>
        <end position="489"/>
    </location>
</feature>
<dbReference type="RefSeq" id="WP_315726899.1">
    <property type="nucleotide sequence ID" value="NZ_JAVUPU010000006.1"/>
</dbReference>
<feature type="region of interest" description="Disordered" evidence="1">
    <location>
        <begin position="471"/>
        <end position="524"/>
    </location>
</feature>
<comment type="caution">
    <text evidence="3">The sequence shown here is derived from an EMBL/GenBank/DDBJ whole genome shotgun (WGS) entry which is preliminary data.</text>
</comment>
<organism evidence="3 4">
    <name type="scientific">Sphingosinicella rhizophila</name>
    <dbReference type="NCBI Taxonomy" id="3050082"/>
    <lineage>
        <taxon>Bacteria</taxon>
        <taxon>Pseudomonadati</taxon>
        <taxon>Pseudomonadota</taxon>
        <taxon>Alphaproteobacteria</taxon>
        <taxon>Sphingomonadales</taxon>
        <taxon>Sphingosinicellaceae</taxon>
        <taxon>Sphingosinicella</taxon>
    </lineage>
</organism>
<name>A0ABU3Q8R1_9SPHN</name>
<feature type="signal peptide" evidence="2">
    <location>
        <begin position="1"/>
        <end position="19"/>
    </location>
</feature>